<keyword evidence="2 5" id="KW-0217">Developmental protein</keyword>
<feature type="region of interest" description="Disordered" evidence="7">
    <location>
        <begin position="874"/>
        <end position="899"/>
    </location>
</feature>
<proteinExistence type="inferred from homology"/>
<evidence type="ECO:0000256" key="7">
    <source>
        <dbReference type="SAM" id="MobiDB-lite"/>
    </source>
</evidence>
<evidence type="ECO:0000313" key="9">
    <source>
        <dbReference type="Proteomes" id="UP000250321"/>
    </source>
</evidence>
<dbReference type="AlphaFoldDB" id="A0A314YYC8"/>
<dbReference type="InterPro" id="IPR012474">
    <property type="entry name" value="Frigida"/>
</dbReference>
<reference evidence="8 9" key="1">
    <citation type="submission" date="2018-02" db="EMBL/GenBank/DDBJ databases">
        <title>Draft genome of wild Prunus yedoensis var. nudiflora.</title>
        <authorList>
            <person name="Baek S."/>
            <person name="Kim J.-H."/>
            <person name="Choi K."/>
            <person name="Kim G.-B."/>
            <person name="Cho A."/>
            <person name="Jang H."/>
            <person name="Shin C.-H."/>
            <person name="Yu H.-J."/>
            <person name="Mun J.-H."/>
        </authorList>
    </citation>
    <scope>NUCLEOTIDE SEQUENCE [LARGE SCALE GENOMIC DNA]</scope>
    <source>
        <strain evidence="9">cv. Jeju island</strain>
        <tissue evidence="8">Leaf</tissue>
    </source>
</reference>
<feature type="coiled-coil region" evidence="6">
    <location>
        <begin position="301"/>
        <end position="384"/>
    </location>
</feature>
<sequence length="899" mass="104510">MEQRAPDLEESEMKQSKLKLTLMWKDLLEHIDFTRKDQETQFGILENQLEAKANELDGIDKFIQEKVKEVESVKQHLCSLQLLIQEHEEELSLKEKQFSDVQRCVGNKERECELIEIRIQDRTNRFQECEEELSLLENRFSDFERSVGEMERQYDVMGKRIQNRENRLNWLEKTVEEKSKLVEFRKKELKVIRAQLDKCSQKIELKERQFNEILGSIEEQQEEFSFKEKQIKAAQRSVDNCDKEIKLKEEKLSLIQKLIVDCSNTLKSREKSIRAMDLKMKDFCLHKKTMEEWTCKLELREKQFESKVDDLNNRINECLNEVQLKEKHFDSVENSIQESEMHLDSQEKSLQEYSNALEMKERQLEEWAKEIELKQQQIDSIRASTEDHIQNLEYTPASIIAVPSSSSNQSSMKRDGRGLQSLMNEHLKRIASLASEMSAHLKASSDPAELVLDAMEGFYPSNLGADKMKFDFDLTVIRRSCVLLLQELKRLSPQINHQVREEAIKLAADWKAKMTVAAENSLEMSGFLWLLTAYELTSTYNARELQSLLAIVAQTEHATELCQALGITEKAPAGNRVSFPVKIEEPESSPVRNVATSSSPNLQLDAITYARNLQQRLDEHFSENNSVQSEMFDYLRVSIDPGRLALTMMQKSLSEYWRKGGLEATVMMKNISMLEELVQVLPHVGSHLKKDAEELAVKWKAKLRANTDNSLEILCFLQFIATYGLVSTFDVDEMVKLLGMISQHKQAIELHQTLGVADKIPDFILNLIERKQLIEAIRFICTFNLIDKFSPALLLKEYMEDAWQSFRTIWLAKESLDEKVVDKQIADLRAVIQCIKDYNLESEYASKDIEIQIFELEKQRSTWRHSGRPYAFEQELEKRKESSSSASDPDFNHQRNVKP</sequence>
<comment type="caution">
    <text evidence="8">The sequence shown here is derived from an EMBL/GenBank/DDBJ whole genome shotgun (WGS) entry which is preliminary data.</text>
</comment>
<dbReference type="PANTHER" id="PTHR31791:SF70">
    <property type="entry name" value="FRIGIDA-LIKE PROTEIN"/>
    <property type="match status" value="1"/>
</dbReference>
<feature type="coiled-coil region" evidence="6">
    <location>
        <begin position="119"/>
        <end position="153"/>
    </location>
</feature>
<evidence type="ECO:0000256" key="4">
    <source>
        <dbReference type="ARBA" id="ARBA00023089"/>
    </source>
</evidence>
<dbReference type="PANTHER" id="PTHR31791">
    <property type="entry name" value="FRIGIDA-LIKE PROTEIN 3-RELATED"/>
    <property type="match status" value="1"/>
</dbReference>
<protein>
    <recommendedName>
        <fullName evidence="5">FRIGIDA-like protein</fullName>
    </recommendedName>
</protein>
<evidence type="ECO:0000256" key="3">
    <source>
        <dbReference type="ARBA" id="ARBA00022782"/>
    </source>
</evidence>
<evidence type="ECO:0000313" key="8">
    <source>
        <dbReference type="EMBL" id="PQQ11469.1"/>
    </source>
</evidence>
<dbReference type="GO" id="GO:0030154">
    <property type="term" value="P:cell differentiation"/>
    <property type="evidence" value="ECO:0007669"/>
    <property type="project" value="UniProtKB-KW"/>
</dbReference>
<evidence type="ECO:0000256" key="5">
    <source>
        <dbReference type="RuleBase" id="RU364012"/>
    </source>
</evidence>
<evidence type="ECO:0000256" key="1">
    <source>
        <dbReference type="ARBA" id="ARBA00008956"/>
    </source>
</evidence>
<organism evidence="8 9">
    <name type="scientific">Prunus yedoensis var. nudiflora</name>
    <dbReference type="NCBI Taxonomy" id="2094558"/>
    <lineage>
        <taxon>Eukaryota</taxon>
        <taxon>Viridiplantae</taxon>
        <taxon>Streptophyta</taxon>
        <taxon>Embryophyta</taxon>
        <taxon>Tracheophyta</taxon>
        <taxon>Spermatophyta</taxon>
        <taxon>Magnoliopsida</taxon>
        <taxon>eudicotyledons</taxon>
        <taxon>Gunneridae</taxon>
        <taxon>Pentapetalae</taxon>
        <taxon>rosids</taxon>
        <taxon>fabids</taxon>
        <taxon>Rosales</taxon>
        <taxon>Rosaceae</taxon>
        <taxon>Amygdaloideae</taxon>
        <taxon>Amygdaleae</taxon>
        <taxon>Prunus</taxon>
    </lineage>
</organism>
<dbReference type="OrthoDB" id="1166041at2759"/>
<keyword evidence="3 5" id="KW-0221">Differentiation</keyword>
<dbReference type="Gene3D" id="1.10.287.1490">
    <property type="match status" value="1"/>
</dbReference>
<accession>A0A314YYC8</accession>
<evidence type="ECO:0000256" key="2">
    <source>
        <dbReference type="ARBA" id="ARBA00022473"/>
    </source>
</evidence>
<dbReference type="GO" id="GO:0009908">
    <property type="term" value="P:flower development"/>
    <property type="evidence" value="ECO:0007669"/>
    <property type="project" value="UniProtKB-KW"/>
</dbReference>
<name>A0A314YYC8_PRUYE</name>
<keyword evidence="9" id="KW-1185">Reference proteome</keyword>
<dbReference type="Pfam" id="PF07899">
    <property type="entry name" value="Frigida"/>
    <property type="match status" value="2"/>
</dbReference>
<gene>
    <name evidence="8" type="ORF">Pyn_34623</name>
</gene>
<feature type="coiled-coil region" evidence="6">
    <location>
        <begin position="189"/>
        <end position="251"/>
    </location>
</feature>
<dbReference type="SUPFAM" id="SSF57997">
    <property type="entry name" value="Tropomyosin"/>
    <property type="match status" value="1"/>
</dbReference>
<evidence type="ECO:0000256" key="6">
    <source>
        <dbReference type="SAM" id="Coils"/>
    </source>
</evidence>
<comment type="similarity">
    <text evidence="1 5">Belongs to the Frigida family.</text>
</comment>
<dbReference type="EMBL" id="PJQY01000397">
    <property type="protein sequence ID" value="PQQ11469.1"/>
    <property type="molecule type" value="Genomic_DNA"/>
</dbReference>
<dbReference type="Proteomes" id="UP000250321">
    <property type="component" value="Unassembled WGS sequence"/>
</dbReference>
<keyword evidence="4 5" id="KW-0287">Flowering</keyword>
<keyword evidence="6" id="KW-0175">Coiled coil</keyword>